<keyword evidence="3" id="KW-1185">Reference proteome</keyword>
<proteinExistence type="predicted"/>
<dbReference type="KEGG" id="more:E1B28_000172"/>
<evidence type="ECO:0000313" key="2">
    <source>
        <dbReference type="EMBL" id="KAG7098204.1"/>
    </source>
</evidence>
<accession>A0A9P8AE28</accession>
<dbReference type="EMBL" id="CM032190">
    <property type="protein sequence ID" value="KAG7086868.1"/>
    <property type="molecule type" value="Genomic_DNA"/>
</dbReference>
<dbReference type="EMBL" id="CM032181">
    <property type="protein sequence ID" value="KAG7098204.1"/>
    <property type="molecule type" value="Genomic_DNA"/>
</dbReference>
<dbReference type="AlphaFoldDB" id="A0A9P8AE28"/>
<organism evidence="2 3">
    <name type="scientific">Marasmius oreades</name>
    <name type="common">fairy-ring Marasmius</name>
    <dbReference type="NCBI Taxonomy" id="181124"/>
    <lineage>
        <taxon>Eukaryota</taxon>
        <taxon>Fungi</taxon>
        <taxon>Dikarya</taxon>
        <taxon>Basidiomycota</taxon>
        <taxon>Agaricomycotina</taxon>
        <taxon>Agaricomycetes</taxon>
        <taxon>Agaricomycetidae</taxon>
        <taxon>Agaricales</taxon>
        <taxon>Marasmiineae</taxon>
        <taxon>Marasmiaceae</taxon>
        <taxon>Marasmius</taxon>
    </lineage>
</organism>
<evidence type="ECO:0000313" key="3">
    <source>
        <dbReference type="Proteomes" id="UP001049176"/>
    </source>
</evidence>
<dbReference type="Proteomes" id="UP001049176">
    <property type="component" value="Chromosome 10"/>
</dbReference>
<sequence length="146" mass="16820">MADPQTKDFSKLYSLVATVAGHIGNQGMISVMSTILKQADEDILTSAENEAYLALKNKCREQENELELLRAGSRTSRQTLTEPTGDESDDTEWVKSIKYIVKRSRSHRGLYWINRFPLKKVKGPYDFDSRDETLKEYRERMKQLGI</sequence>
<dbReference type="Proteomes" id="UP001049176">
    <property type="component" value="Chromosome 1"/>
</dbReference>
<dbReference type="RefSeq" id="XP_043014674.1">
    <property type="nucleotide sequence ID" value="XM_043145974.1"/>
</dbReference>
<dbReference type="GeneID" id="66069248"/>
<reference evidence="2" key="1">
    <citation type="journal article" date="2021" name="Genome Biol. Evol.">
        <title>The assembled and annotated genome of the fairy-ring fungus Marasmius oreades.</title>
        <authorList>
            <person name="Hiltunen M."/>
            <person name="Ament-Velasquez S.L."/>
            <person name="Johannesson H."/>
        </authorList>
    </citation>
    <scope>NUCLEOTIDE SEQUENCE</scope>
    <source>
        <strain evidence="2">03SP1</strain>
    </source>
</reference>
<gene>
    <name evidence="2" type="ORF">E1B28_000172</name>
    <name evidence="1" type="ORF">E1B28_002789</name>
</gene>
<comment type="caution">
    <text evidence="2">The sequence shown here is derived from an EMBL/GenBank/DDBJ whole genome shotgun (WGS) entry which is preliminary data.</text>
</comment>
<name>A0A9P8AE28_9AGAR</name>
<evidence type="ECO:0000313" key="1">
    <source>
        <dbReference type="EMBL" id="KAG7086868.1"/>
    </source>
</evidence>
<protein>
    <submittedName>
        <fullName evidence="2">Uncharacterized protein</fullName>
    </submittedName>
</protein>